<dbReference type="GeneID" id="27688758"/>
<feature type="transmembrane region" description="Helical" evidence="5">
    <location>
        <begin position="15"/>
        <end position="34"/>
    </location>
</feature>
<dbReference type="AlphaFoldDB" id="A0A0L0HEG0"/>
<organism evidence="6 7">
    <name type="scientific">Spizellomyces punctatus (strain DAOM BR117)</name>
    <dbReference type="NCBI Taxonomy" id="645134"/>
    <lineage>
        <taxon>Eukaryota</taxon>
        <taxon>Fungi</taxon>
        <taxon>Fungi incertae sedis</taxon>
        <taxon>Chytridiomycota</taxon>
        <taxon>Chytridiomycota incertae sedis</taxon>
        <taxon>Chytridiomycetes</taxon>
        <taxon>Spizellomycetales</taxon>
        <taxon>Spizellomycetaceae</taxon>
        <taxon>Spizellomyces</taxon>
    </lineage>
</organism>
<dbReference type="Pfam" id="PF04142">
    <property type="entry name" value="Nuc_sug_transp"/>
    <property type="match status" value="1"/>
</dbReference>
<dbReference type="SUPFAM" id="SSF103481">
    <property type="entry name" value="Multidrug resistance efflux transporter EmrE"/>
    <property type="match status" value="1"/>
</dbReference>
<name>A0A0L0HEG0_SPIPD</name>
<feature type="transmembrane region" description="Helical" evidence="5">
    <location>
        <begin position="303"/>
        <end position="321"/>
    </location>
</feature>
<dbReference type="PANTHER" id="PTHR10231">
    <property type="entry name" value="NUCLEOTIDE-SUGAR TRANSMEMBRANE TRANSPORTER"/>
    <property type="match status" value="1"/>
</dbReference>
<comment type="subcellular location">
    <subcellularLocation>
        <location evidence="1">Membrane</location>
        <topology evidence="1">Multi-pass membrane protein</topology>
    </subcellularLocation>
</comment>
<evidence type="ECO:0000256" key="1">
    <source>
        <dbReference type="ARBA" id="ARBA00004141"/>
    </source>
</evidence>
<keyword evidence="2 5" id="KW-0812">Transmembrane</keyword>
<dbReference type="RefSeq" id="XP_016607163.1">
    <property type="nucleotide sequence ID" value="XM_016753596.1"/>
</dbReference>
<feature type="transmembrane region" description="Helical" evidence="5">
    <location>
        <begin position="220"/>
        <end position="239"/>
    </location>
</feature>
<evidence type="ECO:0000313" key="6">
    <source>
        <dbReference type="EMBL" id="KNC99123.1"/>
    </source>
</evidence>
<evidence type="ECO:0000256" key="4">
    <source>
        <dbReference type="ARBA" id="ARBA00023136"/>
    </source>
</evidence>
<dbReference type="InterPro" id="IPR037185">
    <property type="entry name" value="EmrE-like"/>
</dbReference>
<feature type="transmembrane region" description="Helical" evidence="5">
    <location>
        <begin position="179"/>
        <end position="200"/>
    </location>
</feature>
<dbReference type="GO" id="GO:0015165">
    <property type="term" value="F:pyrimidine nucleotide-sugar transmembrane transporter activity"/>
    <property type="evidence" value="ECO:0007669"/>
    <property type="project" value="InterPro"/>
</dbReference>
<dbReference type="PIRSF" id="PIRSF005799">
    <property type="entry name" value="UDP-gal_transpt"/>
    <property type="match status" value="1"/>
</dbReference>
<protein>
    <submittedName>
        <fullName evidence="6">UDP-galactose transporter</fullName>
    </submittedName>
</protein>
<keyword evidence="3 5" id="KW-1133">Transmembrane helix</keyword>
<dbReference type="NCBIfam" id="TIGR00803">
    <property type="entry name" value="nst"/>
    <property type="match status" value="1"/>
</dbReference>
<dbReference type="eggNOG" id="KOG2234">
    <property type="taxonomic scope" value="Eukaryota"/>
</dbReference>
<keyword evidence="4 5" id="KW-0472">Membrane</keyword>
<feature type="transmembrane region" description="Helical" evidence="5">
    <location>
        <begin position="150"/>
        <end position="167"/>
    </location>
</feature>
<dbReference type="InParanoid" id="A0A0L0HEG0"/>
<evidence type="ECO:0000256" key="5">
    <source>
        <dbReference type="SAM" id="Phobius"/>
    </source>
</evidence>
<dbReference type="GO" id="GO:0000139">
    <property type="term" value="C:Golgi membrane"/>
    <property type="evidence" value="ECO:0007669"/>
    <property type="project" value="InterPro"/>
</dbReference>
<dbReference type="STRING" id="645134.A0A0L0HEG0"/>
<evidence type="ECO:0000256" key="3">
    <source>
        <dbReference type="ARBA" id="ARBA00022989"/>
    </source>
</evidence>
<dbReference type="OrthoDB" id="408493at2759"/>
<dbReference type="Proteomes" id="UP000053201">
    <property type="component" value="Unassembled WGS sequence"/>
</dbReference>
<feature type="transmembrane region" description="Helical" evidence="5">
    <location>
        <begin position="251"/>
        <end position="270"/>
    </location>
</feature>
<dbReference type="EMBL" id="KQ257458">
    <property type="protein sequence ID" value="KNC99123.1"/>
    <property type="molecule type" value="Genomic_DNA"/>
</dbReference>
<feature type="transmembrane region" description="Helical" evidence="5">
    <location>
        <begin position="277"/>
        <end position="297"/>
    </location>
</feature>
<dbReference type="VEuPathDB" id="FungiDB:SPPG_05381"/>
<evidence type="ECO:0000313" key="7">
    <source>
        <dbReference type="Proteomes" id="UP000053201"/>
    </source>
</evidence>
<dbReference type="InterPro" id="IPR007271">
    <property type="entry name" value="Nuc_sug_transpt"/>
</dbReference>
<reference evidence="6 7" key="1">
    <citation type="submission" date="2009-08" db="EMBL/GenBank/DDBJ databases">
        <title>The Genome Sequence of Spizellomyces punctatus strain DAOM BR117.</title>
        <authorList>
            <consortium name="The Broad Institute Genome Sequencing Platform"/>
            <person name="Russ C."/>
            <person name="Cuomo C."/>
            <person name="Shea T."/>
            <person name="Young S.K."/>
            <person name="Zeng Q."/>
            <person name="Koehrsen M."/>
            <person name="Haas B."/>
            <person name="Borodovsky M."/>
            <person name="Guigo R."/>
            <person name="Alvarado L."/>
            <person name="Berlin A."/>
            <person name="Bochicchio J."/>
            <person name="Borenstein D."/>
            <person name="Chapman S."/>
            <person name="Chen Z."/>
            <person name="Engels R."/>
            <person name="Freedman E."/>
            <person name="Gellesch M."/>
            <person name="Goldberg J."/>
            <person name="Griggs A."/>
            <person name="Gujja S."/>
            <person name="Heiman D."/>
            <person name="Hepburn T."/>
            <person name="Howarth C."/>
            <person name="Jen D."/>
            <person name="Larson L."/>
            <person name="Lewis B."/>
            <person name="Mehta T."/>
            <person name="Park D."/>
            <person name="Pearson M."/>
            <person name="Roberts A."/>
            <person name="Saif S."/>
            <person name="Shenoy N."/>
            <person name="Sisk P."/>
            <person name="Stolte C."/>
            <person name="Sykes S."/>
            <person name="Thomson T."/>
            <person name="Walk T."/>
            <person name="White J."/>
            <person name="Yandava C."/>
            <person name="Burger G."/>
            <person name="Gray M.W."/>
            <person name="Holland P.W.H."/>
            <person name="King N."/>
            <person name="Lang F.B.F."/>
            <person name="Roger A.J."/>
            <person name="Ruiz-Trillo I."/>
            <person name="Lander E."/>
            <person name="Nusbaum C."/>
        </authorList>
    </citation>
    <scope>NUCLEOTIDE SEQUENCE [LARGE SCALE GENOMIC DNA]</scope>
    <source>
        <strain evidence="6 7">DAOM BR117</strain>
    </source>
</reference>
<feature type="transmembrane region" description="Helical" evidence="5">
    <location>
        <begin position="46"/>
        <end position="68"/>
    </location>
</feature>
<dbReference type="OMA" id="IEEDMMT"/>
<evidence type="ECO:0000256" key="2">
    <source>
        <dbReference type="ARBA" id="ARBA00022692"/>
    </source>
</evidence>
<proteinExistence type="predicted"/>
<gene>
    <name evidence="6" type="ORF">SPPG_05381</name>
</gene>
<sequence>MGEAEKTLYGFPLKWVSLVTLVVQNSALALVMSYSRKAKPPNELSYLVSTAVVMSEFIKLVICFAVYAKEEQALGRLSLQKVLKDLFGRDSHWKKMTVPAVLYFIQNNLQYVAVQYLDPATFQVTYQMKILTTALFSVLMLGRTLSRRKWTSLVLLTLGIALVQMDGKTTEAKSSGMQQFLGLLAVTIACVLSGLAGVWFEKVLKGTQASLFLRNIQLSVFSLIPGLIFGVCLMDGAAVRQDGFFQGYNKWTWGAISCQAIGGLIVALVVKYADNILKGFATSLSIILSSIASIFLFDFKITFLFTVGAGIVLYATHLYGLPDSVPEPKRHNSDTSLAYAPLQQEATELPRFNMRSV</sequence>
<accession>A0A0L0HEG0</accession>
<keyword evidence="7" id="KW-1185">Reference proteome</keyword>
<dbReference type="FunCoup" id="A0A0L0HEG0">
    <property type="interactions" value="33"/>
</dbReference>